<organism evidence="2 3">
    <name type="scientific">Pristionchus mayeri</name>
    <dbReference type="NCBI Taxonomy" id="1317129"/>
    <lineage>
        <taxon>Eukaryota</taxon>
        <taxon>Metazoa</taxon>
        <taxon>Ecdysozoa</taxon>
        <taxon>Nematoda</taxon>
        <taxon>Chromadorea</taxon>
        <taxon>Rhabditida</taxon>
        <taxon>Rhabditina</taxon>
        <taxon>Diplogasteromorpha</taxon>
        <taxon>Diplogasteroidea</taxon>
        <taxon>Neodiplogasteridae</taxon>
        <taxon>Pristionchus</taxon>
    </lineage>
</organism>
<keyword evidence="1" id="KW-1133">Transmembrane helix</keyword>
<keyword evidence="3" id="KW-1185">Reference proteome</keyword>
<dbReference type="EMBL" id="BTRK01000006">
    <property type="protein sequence ID" value="GMR56593.1"/>
    <property type="molecule type" value="Genomic_DNA"/>
</dbReference>
<reference evidence="3" key="1">
    <citation type="submission" date="2022-10" db="EMBL/GenBank/DDBJ databases">
        <title>Genome assembly of Pristionchus species.</title>
        <authorList>
            <person name="Yoshida K."/>
            <person name="Sommer R.J."/>
        </authorList>
    </citation>
    <scope>NUCLEOTIDE SEQUENCE [LARGE SCALE GENOMIC DNA]</scope>
    <source>
        <strain evidence="3">RS5460</strain>
    </source>
</reference>
<feature type="non-terminal residue" evidence="2">
    <location>
        <position position="1"/>
    </location>
</feature>
<protein>
    <submittedName>
        <fullName evidence="2">Uncharacterized protein</fullName>
    </submittedName>
</protein>
<evidence type="ECO:0000256" key="1">
    <source>
        <dbReference type="SAM" id="Phobius"/>
    </source>
</evidence>
<name>A0AAN5I8J6_9BILA</name>
<keyword evidence="1" id="KW-0812">Transmembrane</keyword>
<comment type="caution">
    <text evidence="2">The sequence shown here is derived from an EMBL/GenBank/DDBJ whole genome shotgun (WGS) entry which is preliminary data.</text>
</comment>
<keyword evidence="1" id="KW-0472">Membrane</keyword>
<gene>
    <name evidence="2" type="ORF">PMAYCL1PPCAC_26788</name>
</gene>
<accession>A0AAN5I8J6</accession>
<feature type="non-terminal residue" evidence="2">
    <location>
        <position position="184"/>
    </location>
</feature>
<dbReference type="Proteomes" id="UP001328107">
    <property type="component" value="Unassembled WGS sequence"/>
</dbReference>
<sequence>FRLVQPAGRALHLSRLKCNEENGRWRGEKSTEEVERSSSAYCELNCHAESPIKDMCPFGKKCSPIFRNDQEIRCPVAHSLRVQSGPRQLSPSHLTCKTGKWTADGTEIEATKAYCEADSFPSPSLGLSLAPSIGVSLLVMVAVVAGLVGLLFYQRKKNTREAEEAIEVKRGGGGPTSTAPMTSE</sequence>
<feature type="transmembrane region" description="Helical" evidence="1">
    <location>
        <begin position="129"/>
        <end position="153"/>
    </location>
</feature>
<evidence type="ECO:0000313" key="3">
    <source>
        <dbReference type="Proteomes" id="UP001328107"/>
    </source>
</evidence>
<evidence type="ECO:0000313" key="2">
    <source>
        <dbReference type="EMBL" id="GMR56593.1"/>
    </source>
</evidence>
<proteinExistence type="predicted"/>
<dbReference type="AlphaFoldDB" id="A0AAN5I8J6"/>